<dbReference type="PATRIC" id="fig|883114.3.peg.789"/>
<dbReference type="Gene3D" id="3.30.1360.30">
    <property type="entry name" value="GAD-like domain"/>
    <property type="match status" value="1"/>
</dbReference>
<dbReference type="InterPro" id="IPR004365">
    <property type="entry name" value="NA-bd_OB_tRNA"/>
</dbReference>
<dbReference type="SUPFAM" id="SSF50249">
    <property type="entry name" value="Nucleic acid-binding proteins"/>
    <property type="match status" value="1"/>
</dbReference>
<dbReference type="Pfam" id="PF00152">
    <property type="entry name" value="tRNA-synt_2"/>
    <property type="match status" value="1"/>
</dbReference>
<dbReference type="EMBL" id="AGEI01000020">
    <property type="protein sequence ID" value="EHR34490.1"/>
    <property type="molecule type" value="Genomic_DNA"/>
</dbReference>
<keyword evidence="3 7" id="KW-0547">Nucleotide-binding</keyword>
<comment type="catalytic activity">
    <reaction evidence="7">
        <text>tRNA(Asp) + L-aspartate + ATP = L-aspartyl-tRNA(Asp) + AMP + diphosphate</text>
        <dbReference type="Rhea" id="RHEA:19649"/>
        <dbReference type="Rhea" id="RHEA-COMP:9660"/>
        <dbReference type="Rhea" id="RHEA-COMP:9678"/>
        <dbReference type="ChEBI" id="CHEBI:29991"/>
        <dbReference type="ChEBI" id="CHEBI:30616"/>
        <dbReference type="ChEBI" id="CHEBI:33019"/>
        <dbReference type="ChEBI" id="CHEBI:78442"/>
        <dbReference type="ChEBI" id="CHEBI:78516"/>
        <dbReference type="ChEBI" id="CHEBI:456215"/>
        <dbReference type="EC" id="6.1.1.12"/>
    </reaction>
</comment>
<protein>
    <recommendedName>
        <fullName evidence="7">Aspartate--tRNA ligase</fullName>
        <ecNumber evidence="7">6.1.1.12</ecNumber>
    </recommendedName>
    <alternativeName>
        <fullName evidence="7">Aspartyl-tRNA synthetase</fullName>
        <shortName evidence="7">AspRS</shortName>
    </alternativeName>
</protein>
<evidence type="ECO:0000313" key="9">
    <source>
        <dbReference type="EMBL" id="EHR34490.1"/>
    </source>
</evidence>
<keyword evidence="4 7" id="KW-0067">ATP-binding</keyword>
<reference evidence="9 10" key="1">
    <citation type="submission" date="2012-01" db="EMBL/GenBank/DDBJ databases">
        <title>The Genome Sequence of Helcococcus kunzii ATCC 51366.</title>
        <authorList>
            <consortium name="The Broad Institute Genome Sequencing Platform"/>
            <person name="Earl A."/>
            <person name="Ward D."/>
            <person name="Feldgarden M."/>
            <person name="Gevers D."/>
            <person name="Huys G."/>
            <person name="Young S.K."/>
            <person name="Zeng Q."/>
            <person name="Gargeya S."/>
            <person name="Fitzgerald M."/>
            <person name="Haas B."/>
            <person name="Abouelleil A."/>
            <person name="Alvarado L."/>
            <person name="Arachchi H.M."/>
            <person name="Berlin A."/>
            <person name="Chapman S.B."/>
            <person name="Gearin G."/>
            <person name="Goldberg J."/>
            <person name="Griggs A."/>
            <person name="Gujja S."/>
            <person name="Hansen M."/>
            <person name="Heiman D."/>
            <person name="Howarth C."/>
            <person name="Larimer J."/>
            <person name="Lui A."/>
            <person name="MacDonald P.J.P."/>
            <person name="McCowen C."/>
            <person name="Montmayeur A."/>
            <person name="Murphy C."/>
            <person name="Neiman D."/>
            <person name="Pearson M."/>
            <person name="Priest M."/>
            <person name="Roberts A."/>
            <person name="Saif S."/>
            <person name="Shea T."/>
            <person name="Sisk P."/>
            <person name="Stolte C."/>
            <person name="Sykes S."/>
            <person name="Wortman J."/>
            <person name="Nusbaum C."/>
            <person name="Birren B."/>
        </authorList>
    </citation>
    <scope>NUCLEOTIDE SEQUENCE [LARGE SCALE GENOMIC DNA]</scope>
    <source>
        <strain evidence="9 10">ATCC 51366</strain>
    </source>
</reference>
<keyword evidence="6 7" id="KW-0030">Aminoacyl-tRNA synthetase</keyword>
<dbReference type="STRING" id="883114.HMPREF9709_00797"/>
<keyword evidence="5 7" id="KW-0648">Protein biosynthesis</keyword>
<dbReference type="GO" id="GO:0005524">
    <property type="term" value="F:ATP binding"/>
    <property type="evidence" value="ECO:0007669"/>
    <property type="project" value="UniProtKB-UniRule"/>
</dbReference>
<proteinExistence type="inferred from homology"/>
<comment type="function">
    <text evidence="7">Catalyzes the attachment of L-aspartate to tRNA(Asp) in a two-step reaction: L-aspartate is first activated by ATP to form Asp-AMP and then transferred to the acceptor end of tRNA(Asp).</text>
</comment>
<feature type="binding site" evidence="7">
    <location>
        <position position="228"/>
    </location>
    <ligand>
        <name>ATP</name>
        <dbReference type="ChEBI" id="CHEBI:30616"/>
    </ligand>
</feature>
<feature type="binding site" evidence="7">
    <location>
        <position position="481"/>
    </location>
    <ligand>
        <name>ATP</name>
        <dbReference type="ChEBI" id="CHEBI:30616"/>
    </ligand>
</feature>
<dbReference type="SUPFAM" id="SSF55261">
    <property type="entry name" value="GAD domain-like"/>
    <property type="match status" value="1"/>
</dbReference>
<feature type="binding site" evidence="7">
    <location>
        <position position="219"/>
    </location>
    <ligand>
        <name>L-aspartate</name>
        <dbReference type="ChEBI" id="CHEBI:29991"/>
    </ligand>
</feature>
<comment type="subcellular location">
    <subcellularLocation>
        <location evidence="7">Cytoplasm</location>
    </subcellularLocation>
</comment>
<feature type="domain" description="Aminoacyl-transfer RNA synthetases class-II family profile" evidence="8">
    <location>
        <begin position="143"/>
        <end position="554"/>
    </location>
</feature>
<keyword evidence="10" id="KW-1185">Reference proteome</keyword>
<dbReference type="GO" id="GO:0005737">
    <property type="term" value="C:cytoplasm"/>
    <property type="evidence" value="ECO:0007669"/>
    <property type="project" value="UniProtKB-SubCell"/>
</dbReference>
<feature type="binding site" evidence="7">
    <location>
        <position position="488"/>
    </location>
    <ligand>
        <name>L-aspartate</name>
        <dbReference type="ChEBI" id="CHEBI:29991"/>
    </ligand>
</feature>
<dbReference type="GO" id="GO:0004815">
    <property type="term" value="F:aspartate-tRNA ligase activity"/>
    <property type="evidence" value="ECO:0007669"/>
    <property type="project" value="UniProtKB-UniRule"/>
</dbReference>
<dbReference type="InterPro" id="IPR047089">
    <property type="entry name" value="Asp-tRNA-ligase_1_N"/>
</dbReference>
<dbReference type="GO" id="GO:0006422">
    <property type="term" value="P:aspartyl-tRNA aminoacylation"/>
    <property type="evidence" value="ECO:0007669"/>
    <property type="project" value="UniProtKB-UniRule"/>
</dbReference>
<feature type="binding site" evidence="7">
    <location>
        <position position="173"/>
    </location>
    <ligand>
        <name>L-aspartate</name>
        <dbReference type="ChEBI" id="CHEBI:29991"/>
    </ligand>
</feature>
<dbReference type="Pfam" id="PF02938">
    <property type="entry name" value="GAD"/>
    <property type="match status" value="1"/>
</dbReference>
<dbReference type="NCBIfam" id="TIGR00459">
    <property type="entry name" value="aspS_bact"/>
    <property type="match status" value="1"/>
</dbReference>
<dbReference type="InterPro" id="IPR004524">
    <property type="entry name" value="Asp-tRNA-ligase_1"/>
</dbReference>
<dbReference type="InterPro" id="IPR047090">
    <property type="entry name" value="AspRS_core"/>
</dbReference>
<dbReference type="AlphaFoldDB" id="H3NN86"/>
<comment type="subunit">
    <text evidence="7">Homodimer.</text>
</comment>
<dbReference type="Gene3D" id="2.40.50.140">
    <property type="entry name" value="Nucleic acid-binding proteins"/>
    <property type="match status" value="1"/>
</dbReference>
<dbReference type="GO" id="GO:0140096">
    <property type="term" value="F:catalytic activity, acting on a protein"/>
    <property type="evidence" value="ECO:0007669"/>
    <property type="project" value="UniProtKB-ARBA"/>
</dbReference>
<accession>H3NN86</accession>
<dbReference type="NCBIfam" id="NF001750">
    <property type="entry name" value="PRK00476.1"/>
    <property type="match status" value="1"/>
</dbReference>
<dbReference type="GO" id="GO:0016740">
    <property type="term" value="F:transferase activity"/>
    <property type="evidence" value="ECO:0007669"/>
    <property type="project" value="UniProtKB-ARBA"/>
</dbReference>
<dbReference type="InterPro" id="IPR006195">
    <property type="entry name" value="aa-tRNA-synth_II"/>
</dbReference>
<dbReference type="Gene3D" id="3.30.930.10">
    <property type="entry name" value="Bira Bifunctional Protein, Domain 2"/>
    <property type="match status" value="1"/>
</dbReference>
<dbReference type="PANTHER" id="PTHR22594:SF5">
    <property type="entry name" value="ASPARTATE--TRNA LIGASE, MITOCHONDRIAL"/>
    <property type="match status" value="1"/>
</dbReference>
<keyword evidence="7" id="KW-0963">Cytoplasm</keyword>
<evidence type="ECO:0000313" key="10">
    <source>
        <dbReference type="Proteomes" id="UP000004191"/>
    </source>
</evidence>
<dbReference type="InterPro" id="IPR029351">
    <property type="entry name" value="GAD_dom"/>
</dbReference>
<dbReference type="CDD" id="cd00777">
    <property type="entry name" value="AspRS_core"/>
    <property type="match status" value="1"/>
</dbReference>
<evidence type="ECO:0000256" key="3">
    <source>
        <dbReference type="ARBA" id="ARBA00022741"/>
    </source>
</evidence>
<evidence type="ECO:0000259" key="8">
    <source>
        <dbReference type="PROSITE" id="PS50862"/>
    </source>
</evidence>
<evidence type="ECO:0000256" key="1">
    <source>
        <dbReference type="ARBA" id="ARBA00006303"/>
    </source>
</evidence>
<dbReference type="Proteomes" id="UP000004191">
    <property type="component" value="Unassembled WGS sequence"/>
</dbReference>
<feature type="binding site" evidence="7">
    <location>
        <begin position="533"/>
        <end position="536"/>
    </location>
    <ligand>
        <name>ATP</name>
        <dbReference type="ChEBI" id="CHEBI:30616"/>
    </ligand>
</feature>
<dbReference type="GO" id="GO:0003676">
    <property type="term" value="F:nucleic acid binding"/>
    <property type="evidence" value="ECO:0007669"/>
    <property type="project" value="InterPro"/>
</dbReference>
<dbReference type="RefSeq" id="WP_005398164.1">
    <property type="nucleotide sequence ID" value="NZ_JH601088.1"/>
</dbReference>
<gene>
    <name evidence="7" type="primary">aspS</name>
    <name evidence="9" type="ORF">HMPREF9709_00797</name>
</gene>
<dbReference type="InterPro" id="IPR045864">
    <property type="entry name" value="aa-tRNA-synth_II/BPL/LPL"/>
</dbReference>
<dbReference type="PROSITE" id="PS50862">
    <property type="entry name" value="AA_TRNA_LIGASE_II"/>
    <property type="match status" value="1"/>
</dbReference>
<dbReference type="EC" id="6.1.1.12" evidence="7"/>
<organism evidence="9 10">
    <name type="scientific">Helcococcus kunzii ATCC 51366</name>
    <dbReference type="NCBI Taxonomy" id="883114"/>
    <lineage>
        <taxon>Bacteria</taxon>
        <taxon>Bacillati</taxon>
        <taxon>Bacillota</taxon>
        <taxon>Tissierellia</taxon>
        <taxon>Tissierellales</taxon>
        <taxon>Peptoniphilaceae</taxon>
        <taxon>Helcococcus</taxon>
    </lineage>
</organism>
<feature type="region of interest" description="Aspartate" evidence="7">
    <location>
        <begin position="197"/>
        <end position="200"/>
    </location>
</feature>
<dbReference type="GeneID" id="96998796"/>
<sequence>MKRTMYNGHLRAQHIGDEVELYGWVQKTRDLGPIVFVDLRDKTGISQIVFKKEDNEELYNKAKELKIEYVISVKGKVFERESKNAEMLTGDVEVIANELTILDKANTPPIYIKDNDNVSEEMRLKYRYLDLRKNSMQKMLKDRAEIIKAFRDYFYDHDFIEVETPILTKPTPEGARDYIVPSRISKNKFYALPQSPQLFKQMLMVAGTDRYYQIVKCFRDEDLRANRQPEFTQVDLEMSFVDEEDVIAFNEGLIQYIFKKIKKIDLEIPFKRMSFDEAMNKYGSDKPDLRYGFEIKDITDLEQYIEFDLFNNVKNEDKKIKAINFNGLSEKYSRKQIDKLTKAVKGFGASGLLWFRMENDEINSSINKFLNEEFNAKLIEALDLQNGDLALVIIDKSPKVLEYMGNLRTIVADEHVEFKEDDFAITWINEFPMFEFDEEENRYVAKHHPFTHPVDEDLDLIETEPEKMRAKAYDIVINGDEIGGGSIRINNSDLQNRIFKALKLTKEDIELKFGFFVEALKYGTPPHGGLAYGLDRFVMTLLNKDNIKDVIAFPKTQSASDILTEAPTIVNNTQLEELNISLIKK</sequence>
<keyword evidence="2 7" id="KW-0436">Ligase</keyword>
<dbReference type="InterPro" id="IPR002312">
    <property type="entry name" value="Asp/Asn-tRNA-synth_IIb"/>
</dbReference>
<dbReference type="InterPro" id="IPR012340">
    <property type="entry name" value="NA-bd_OB-fold"/>
</dbReference>
<dbReference type="eggNOG" id="COG0173">
    <property type="taxonomic scope" value="Bacteria"/>
</dbReference>
<dbReference type="SUPFAM" id="SSF55681">
    <property type="entry name" value="Class II aaRS and biotin synthetases"/>
    <property type="match status" value="1"/>
</dbReference>
<dbReference type="CDD" id="cd04317">
    <property type="entry name" value="EcAspRS_like_N"/>
    <property type="match status" value="1"/>
</dbReference>
<evidence type="ECO:0000256" key="7">
    <source>
        <dbReference type="HAMAP-Rule" id="MF_00044"/>
    </source>
</evidence>
<evidence type="ECO:0000256" key="4">
    <source>
        <dbReference type="ARBA" id="ARBA00022840"/>
    </source>
</evidence>
<dbReference type="InterPro" id="IPR004115">
    <property type="entry name" value="GAD-like_sf"/>
</dbReference>
<dbReference type="PANTHER" id="PTHR22594">
    <property type="entry name" value="ASPARTYL/LYSYL-TRNA SYNTHETASE"/>
    <property type="match status" value="1"/>
</dbReference>
<dbReference type="HOGENOM" id="CLU_014330_3_2_9"/>
<dbReference type="OrthoDB" id="9802326at2"/>
<evidence type="ECO:0000256" key="5">
    <source>
        <dbReference type="ARBA" id="ARBA00022917"/>
    </source>
</evidence>
<evidence type="ECO:0000256" key="6">
    <source>
        <dbReference type="ARBA" id="ARBA00023146"/>
    </source>
</evidence>
<dbReference type="HAMAP" id="MF_00044">
    <property type="entry name" value="Asp_tRNA_synth_type1"/>
    <property type="match status" value="1"/>
</dbReference>
<dbReference type="Pfam" id="PF01336">
    <property type="entry name" value="tRNA_anti-codon"/>
    <property type="match status" value="1"/>
</dbReference>
<comment type="similarity">
    <text evidence="1 7">Belongs to the class-II aminoacyl-tRNA synthetase family. Type 1 subfamily.</text>
</comment>
<comment type="caution">
    <text evidence="9">The sequence shown here is derived from an EMBL/GenBank/DDBJ whole genome shotgun (WGS) entry which is preliminary data.</text>
</comment>
<comment type="caution">
    <text evidence="7">Lacks conserved residue(s) required for the propagation of feature annotation.</text>
</comment>
<dbReference type="InterPro" id="IPR004364">
    <property type="entry name" value="Aa-tRNA-synt_II"/>
</dbReference>
<feature type="binding site" evidence="7">
    <location>
        <position position="447"/>
    </location>
    <ligand>
        <name>L-aspartate</name>
        <dbReference type="ChEBI" id="CHEBI:29991"/>
    </ligand>
</feature>
<dbReference type="PRINTS" id="PR01042">
    <property type="entry name" value="TRNASYNTHASP"/>
</dbReference>
<name>H3NN86_9FIRM</name>
<feature type="binding site" evidence="7">
    <location>
        <begin position="219"/>
        <end position="221"/>
    </location>
    <ligand>
        <name>ATP</name>
        <dbReference type="ChEBI" id="CHEBI:30616"/>
    </ligand>
</feature>
<evidence type="ECO:0000256" key="2">
    <source>
        <dbReference type="ARBA" id="ARBA00022598"/>
    </source>
</evidence>